<evidence type="ECO:0000256" key="5">
    <source>
        <dbReference type="SAM" id="SignalP"/>
    </source>
</evidence>
<dbReference type="PANTHER" id="PTHR36845">
    <property type="entry name" value="HYDROLASE, PUTATIVE (AFU_ORTHOLOGUE AFUA_7G05090)-RELATED"/>
    <property type="match status" value="1"/>
</dbReference>
<evidence type="ECO:0000256" key="2">
    <source>
        <dbReference type="ARBA" id="ARBA00038358"/>
    </source>
</evidence>
<feature type="binding site" evidence="4">
    <location>
        <position position="249"/>
    </location>
    <ligand>
        <name>substrate</name>
    </ligand>
</feature>
<dbReference type="InterPro" id="IPR010905">
    <property type="entry name" value="Glyco_hydro_88"/>
</dbReference>
<feature type="active site" description="Nucleophile" evidence="3">
    <location>
        <position position="112"/>
    </location>
</feature>
<keyword evidence="7" id="KW-1185">Reference proteome</keyword>
<feature type="binding site" evidence="4">
    <location>
        <position position="237"/>
    </location>
    <ligand>
        <name>substrate</name>
    </ligand>
</feature>
<feature type="binding site" evidence="4">
    <location>
        <position position="177"/>
    </location>
    <ligand>
        <name>substrate</name>
    </ligand>
</feature>
<gene>
    <name evidence="6" type="ORF">E1750_03290</name>
</gene>
<dbReference type="GO" id="GO:0000272">
    <property type="term" value="P:polysaccharide catabolic process"/>
    <property type="evidence" value="ECO:0007669"/>
    <property type="project" value="TreeGrafter"/>
</dbReference>
<keyword evidence="1 6" id="KW-0378">Hydrolase</keyword>
<dbReference type="AlphaFoldDB" id="A0A4P6YB32"/>
<feature type="binding site" evidence="4">
    <location>
        <position position="112"/>
    </location>
    <ligand>
        <name>substrate</name>
    </ligand>
</feature>
<evidence type="ECO:0000313" key="7">
    <source>
        <dbReference type="Proteomes" id="UP000291124"/>
    </source>
</evidence>
<dbReference type="OrthoDB" id="428577at2"/>
<feature type="signal peptide" evidence="5">
    <location>
        <begin position="1"/>
        <end position="23"/>
    </location>
</feature>
<dbReference type="InterPro" id="IPR008928">
    <property type="entry name" value="6-hairpin_glycosidase_sf"/>
</dbReference>
<comment type="similarity">
    <text evidence="2">Belongs to the glycosyl hydrolase 88 family.</text>
</comment>
<protein>
    <submittedName>
        <fullName evidence="6">Glucuronyl hydrolase</fullName>
    </submittedName>
</protein>
<organism evidence="6 7">
    <name type="scientific">Flavobacterium nackdongense</name>
    <dbReference type="NCBI Taxonomy" id="2547394"/>
    <lineage>
        <taxon>Bacteria</taxon>
        <taxon>Pseudomonadati</taxon>
        <taxon>Bacteroidota</taxon>
        <taxon>Flavobacteriia</taxon>
        <taxon>Flavobacteriales</taxon>
        <taxon>Flavobacteriaceae</taxon>
        <taxon>Flavobacterium</taxon>
    </lineage>
</organism>
<name>A0A4P6YB32_9FLAO</name>
<keyword evidence="5" id="KW-0732">Signal</keyword>
<dbReference type="InterPro" id="IPR012341">
    <property type="entry name" value="6hp_glycosidase-like_sf"/>
</dbReference>
<evidence type="ECO:0000256" key="4">
    <source>
        <dbReference type="PIRSR" id="PIRSR610905-2"/>
    </source>
</evidence>
<reference evidence="7" key="1">
    <citation type="submission" date="2019-03" db="EMBL/GenBank/DDBJ databases">
        <title>Flavobacterium sp.</title>
        <authorList>
            <person name="Kim H."/>
        </authorList>
    </citation>
    <scope>NUCLEOTIDE SEQUENCE [LARGE SCALE GENOMIC DNA]</scope>
    <source>
        <strain evidence="7">GS13</strain>
    </source>
</reference>
<accession>A0A4P6YB32</accession>
<dbReference type="RefSeq" id="WP_133275396.1">
    <property type="nucleotide sequence ID" value="NZ_CP037933.1"/>
</dbReference>
<dbReference type="EMBL" id="CP037933">
    <property type="protein sequence ID" value="QBN17865.1"/>
    <property type="molecule type" value="Genomic_DNA"/>
</dbReference>
<dbReference type="SUPFAM" id="SSF48208">
    <property type="entry name" value="Six-hairpin glycosidases"/>
    <property type="match status" value="1"/>
</dbReference>
<dbReference type="PANTHER" id="PTHR36845:SF1">
    <property type="entry name" value="HYDROLASE, PUTATIVE (AFU_ORTHOLOGUE AFUA_7G05090)-RELATED"/>
    <property type="match status" value="1"/>
</dbReference>
<evidence type="ECO:0000313" key="6">
    <source>
        <dbReference type="EMBL" id="QBN17865.1"/>
    </source>
</evidence>
<dbReference type="GO" id="GO:0052757">
    <property type="term" value="F:chondroitin hydrolase activity"/>
    <property type="evidence" value="ECO:0007669"/>
    <property type="project" value="TreeGrafter"/>
</dbReference>
<feature type="binding site" evidence="4">
    <location>
        <position position="253"/>
    </location>
    <ligand>
        <name>substrate</name>
    </ligand>
</feature>
<sequence length="394" mass="44895">MKVTISKAVILSLVLILSACKTAEFSEKTLKESEEQLTPLRTISVKENKIPRTIEKDGKIRWVLEGYDWTKGFWPGVCWMQYENTLDPKWKEAAELNQKIFLADKDLTNDHDLGFLFNNSYGKAYKITNDPKYRQVLIDASNSLITRFNKNVGCIQSWDLKDNWQSKKGWSFPVIIDNMMNLEMLFEVSILTGDDKYKNIAITHANTTMKNHFRPDGSSYHVVDYNPQTGSVNSKITAQGYADESAWARGQAWGLYAYTMCYRYTKDKKYLDFAEKIAKFILTNPNYPQDGVPYWDFNAPNIPNAPRDASSGAILASGLIELSTYTNDKYLKQATHILKSLASDNYTAKLGENGHFVLKNSVGSLPMGNEVSVPLNYADYYYIEALMELKKRGI</sequence>
<dbReference type="PROSITE" id="PS51257">
    <property type="entry name" value="PROKAR_LIPOPROTEIN"/>
    <property type="match status" value="1"/>
</dbReference>
<feature type="binding site" evidence="4">
    <location>
        <position position="364"/>
    </location>
    <ligand>
        <name>substrate</name>
    </ligand>
</feature>
<proteinExistence type="inferred from homology"/>
<feature type="chain" id="PRO_5020890450" evidence="5">
    <location>
        <begin position="24"/>
        <end position="394"/>
    </location>
</feature>
<evidence type="ECO:0000256" key="1">
    <source>
        <dbReference type="ARBA" id="ARBA00022801"/>
    </source>
</evidence>
<dbReference type="Proteomes" id="UP000291124">
    <property type="component" value="Chromosome"/>
</dbReference>
<dbReference type="Pfam" id="PF07470">
    <property type="entry name" value="Glyco_hydro_88"/>
    <property type="match status" value="1"/>
</dbReference>
<dbReference type="InterPro" id="IPR052369">
    <property type="entry name" value="UG_Glycosaminoglycan_Hydrolase"/>
</dbReference>
<feature type="active site" description="Proton donor" evidence="3">
    <location>
        <position position="177"/>
    </location>
</feature>
<dbReference type="Gene3D" id="1.50.10.10">
    <property type="match status" value="1"/>
</dbReference>
<dbReference type="KEGG" id="fnk:E1750_03290"/>
<evidence type="ECO:0000256" key="3">
    <source>
        <dbReference type="PIRSR" id="PIRSR610905-1"/>
    </source>
</evidence>